<dbReference type="PATRIC" id="fig|883169.3.peg.1008"/>
<name>I7L8I7_9CORY</name>
<reference evidence="4 5" key="2">
    <citation type="submission" date="2012-08" db="EMBL/GenBank/DDBJ databases">
        <title>The Genome Sequence of Turicella otitidis ATCC 51513.</title>
        <authorList>
            <consortium name="The Broad Institute Genome Sequencing Platform"/>
            <person name="Earl A."/>
            <person name="Ward D."/>
            <person name="Feldgarden M."/>
            <person name="Gevers D."/>
            <person name="Huys G."/>
            <person name="Walker B."/>
            <person name="Young S.K."/>
            <person name="Zeng Q."/>
            <person name="Gargeya S."/>
            <person name="Fitzgerald M."/>
            <person name="Haas B."/>
            <person name="Abouelleil A."/>
            <person name="Alvarado L."/>
            <person name="Arachchi H.M."/>
            <person name="Berlin A.M."/>
            <person name="Chapman S.B."/>
            <person name="Goldberg J."/>
            <person name="Griggs A."/>
            <person name="Gujja S."/>
            <person name="Hansen M."/>
            <person name="Howarth C."/>
            <person name="Imamovic A."/>
            <person name="Larimer J."/>
            <person name="McCowen C."/>
            <person name="Montmayeur A."/>
            <person name="Murphy C."/>
            <person name="Neiman D."/>
            <person name="Pearson M."/>
            <person name="Priest M."/>
            <person name="Roberts A."/>
            <person name="Saif S."/>
            <person name="Shea T."/>
            <person name="Sisk P."/>
            <person name="Sykes S."/>
            <person name="Wortman J."/>
            <person name="Nusbaum C."/>
            <person name="Birren B."/>
        </authorList>
    </citation>
    <scope>NUCLEOTIDE SEQUENCE [LARGE SCALE GENOMIC DNA]</scope>
    <source>
        <strain evidence="4 5">ATCC 51513</strain>
    </source>
</reference>
<dbReference type="Pfam" id="PF02447">
    <property type="entry name" value="GntP_permease"/>
    <property type="match status" value="1"/>
</dbReference>
<protein>
    <submittedName>
        <fullName evidence="4">Gluconate:H+ symporter (GntP) family transporter</fullName>
    </submittedName>
    <submittedName>
        <fullName evidence="3">Inner membrane permease ygbN</fullName>
    </submittedName>
</protein>
<dbReference type="GO" id="GO:0015128">
    <property type="term" value="F:gluconate transmembrane transporter activity"/>
    <property type="evidence" value="ECO:0007669"/>
    <property type="project" value="InterPro"/>
</dbReference>
<dbReference type="RefSeq" id="WP_004600933.1">
    <property type="nucleotide sequence ID" value="NZ_HF541866.1"/>
</dbReference>
<dbReference type="GO" id="GO:0005886">
    <property type="term" value="C:plasma membrane"/>
    <property type="evidence" value="ECO:0007669"/>
    <property type="project" value="TreeGrafter"/>
</dbReference>
<keyword evidence="5" id="KW-1185">Reference proteome</keyword>
<dbReference type="PIRSF" id="PIRSF002746">
    <property type="entry name" value="Gluconate_transporter"/>
    <property type="match status" value="1"/>
</dbReference>
<dbReference type="HOGENOM" id="CLU_027949_0_2_11"/>
<evidence type="ECO:0000313" key="3">
    <source>
        <dbReference type="EMBL" id="CCI83247.1"/>
    </source>
</evidence>
<dbReference type="InterPro" id="IPR003474">
    <property type="entry name" value="Glcn_transporter"/>
</dbReference>
<dbReference type="OrthoDB" id="4325159at2"/>
<feature type="transmembrane region" description="Helical" evidence="2">
    <location>
        <begin position="233"/>
        <end position="254"/>
    </location>
</feature>
<dbReference type="STRING" id="29321.AAV33_09025"/>
<dbReference type="EMBL" id="CAJZ01000077">
    <property type="protein sequence ID" value="CCI83247.1"/>
    <property type="molecule type" value="Genomic_DNA"/>
</dbReference>
<evidence type="ECO:0000256" key="2">
    <source>
        <dbReference type="SAM" id="Phobius"/>
    </source>
</evidence>
<dbReference type="PANTHER" id="PTHR30354:SF25">
    <property type="entry name" value="INNER MEMBRANE PERMEASE YGBN"/>
    <property type="match status" value="1"/>
</dbReference>
<feature type="transmembrane region" description="Helical" evidence="2">
    <location>
        <begin position="388"/>
        <end position="407"/>
    </location>
</feature>
<proteinExistence type="predicted"/>
<dbReference type="PANTHER" id="PTHR30354">
    <property type="entry name" value="GNT FAMILY GLUCONATE TRANSPORTER"/>
    <property type="match status" value="1"/>
</dbReference>
<feature type="transmembrane region" description="Helical" evidence="2">
    <location>
        <begin position="29"/>
        <end position="47"/>
    </location>
</feature>
<feature type="region of interest" description="Disordered" evidence="1">
    <location>
        <begin position="206"/>
        <end position="225"/>
    </location>
</feature>
<comment type="caution">
    <text evidence="3">The sequence shown here is derived from an EMBL/GenBank/DDBJ whole genome shotgun (WGS) entry which is preliminary data.</text>
</comment>
<sequence length="453" mass="44909">MSAVALLAIAALAVAALLALVLWVRLPAFVALLIVAVGTALAAGLPLRDVVPTIVDGVGGTLGQVVLVVGLGAMLGRALEVAGGARSLAESFTARLGRRRVAAAVTAAAFVLGIPVFFDVGFIILAPVVFGFAAAARVRALDVGLPVAAAMIVVHVALPPHPGPVAAAGILGVDAGRLVLVALPICALAVAAGFYLMRPLRRASVTPGDGPVTAQGTDDSDAGDGDGAPAPRAWVVVALVLLPLVLIMGGTAGTMLAEDDSFAHDVLGFVGAAPIALLVAVLAAHVVLGRQQGWSLKRRGSVFDSALPAVATIVFVTGAGGAFAEVLVATGIGEALSSSLAETSIPLILMGYLIAAALRVTQGSASVAILTAAGLVAQPLADAGLSPAQAVLVLLALCFGAAGFSHVNDSGFWIVTSYLGLGVKDGLKTWTVASTIVSVVGLGLTLAAYALTG</sequence>
<accession>I7L8I7</accession>
<feature type="transmembrane region" description="Helical" evidence="2">
    <location>
        <begin position="140"/>
        <end position="158"/>
    </location>
</feature>
<dbReference type="NCBIfam" id="TIGR00791">
    <property type="entry name" value="gntP"/>
    <property type="match status" value="1"/>
</dbReference>
<gene>
    <name evidence="3" type="primary">gntT</name>
    <name evidence="3" type="ORF">BN46_0508</name>
    <name evidence="4" type="ORF">HMPREF9719_01043</name>
</gene>
<feature type="transmembrane region" description="Helical" evidence="2">
    <location>
        <begin position="178"/>
        <end position="197"/>
    </location>
</feature>
<dbReference type="Proteomes" id="UP000011016">
    <property type="component" value="Unassembled WGS sequence"/>
</dbReference>
<feature type="transmembrane region" description="Helical" evidence="2">
    <location>
        <begin position="352"/>
        <end position="376"/>
    </location>
</feature>
<keyword evidence="2" id="KW-1133">Transmembrane helix</keyword>
<feature type="transmembrane region" description="Helical" evidence="2">
    <location>
        <begin position="101"/>
        <end position="133"/>
    </location>
</feature>
<evidence type="ECO:0000313" key="6">
    <source>
        <dbReference type="Proteomes" id="UP000011016"/>
    </source>
</evidence>
<dbReference type="AlphaFoldDB" id="I7L8I7"/>
<feature type="transmembrane region" description="Helical" evidence="2">
    <location>
        <begin position="309"/>
        <end position="332"/>
    </location>
</feature>
<dbReference type="EMBL" id="AHAE01000045">
    <property type="protein sequence ID" value="EJZ82060.1"/>
    <property type="molecule type" value="Genomic_DNA"/>
</dbReference>
<organism evidence="3 6">
    <name type="scientific">Corynebacterium otitidis ATCC 51513</name>
    <dbReference type="NCBI Taxonomy" id="883169"/>
    <lineage>
        <taxon>Bacteria</taxon>
        <taxon>Bacillati</taxon>
        <taxon>Actinomycetota</taxon>
        <taxon>Actinomycetes</taxon>
        <taxon>Mycobacteriales</taxon>
        <taxon>Corynebacteriaceae</taxon>
        <taxon>Corynebacterium</taxon>
    </lineage>
</organism>
<dbReference type="Proteomes" id="UP000006078">
    <property type="component" value="Unassembled WGS sequence"/>
</dbReference>
<keyword evidence="2" id="KW-0472">Membrane</keyword>
<feature type="transmembrane region" description="Helical" evidence="2">
    <location>
        <begin position="427"/>
        <end position="451"/>
    </location>
</feature>
<evidence type="ECO:0000313" key="4">
    <source>
        <dbReference type="EMBL" id="EJZ82060.1"/>
    </source>
</evidence>
<feature type="transmembrane region" description="Helical" evidence="2">
    <location>
        <begin position="54"/>
        <end position="75"/>
    </location>
</feature>
<evidence type="ECO:0000256" key="1">
    <source>
        <dbReference type="SAM" id="MobiDB-lite"/>
    </source>
</evidence>
<dbReference type="eggNOG" id="COG2610">
    <property type="taxonomic scope" value="Bacteria"/>
</dbReference>
<reference evidence="3 6" key="1">
    <citation type="journal article" date="2012" name="J. Bacteriol.">
        <title>Draft Genome Sequence of Turicella otitidis ATCC 51513, Isolated from Middle Ear Fluid from a Child with Otitis Media.</title>
        <authorList>
            <person name="Brinkrolf K."/>
            <person name="Schneider J."/>
            <person name="Knecht M."/>
            <person name="Ruckert C."/>
            <person name="Tauch A."/>
        </authorList>
    </citation>
    <scope>NUCLEOTIDE SEQUENCE [LARGE SCALE GENOMIC DNA]</scope>
    <source>
        <strain evidence="3 6">ATCC 51513</strain>
    </source>
</reference>
<feature type="transmembrane region" description="Helical" evidence="2">
    <location>
        <begin position="266"/>
        <end position="288"/>
    </location>
</feature>
<keyword evidence="2" id="KW-0812">Transmembrane</keyword>
<evidence type="ECO:0000313" key="5">
    <source>
        <dbReference type="Proteomes" id="UP000006078"/>
    </source>
</evidence>